<keyword evidence="3" id="KW-1185">Reference proteome</keyword>
<organism evidence="2 3">
    <name type="scientific">Kwoniella heveanensis BCC8398</name>
    <dbReference type="NCBI Taxonomy" id="1296120"/>
    <lineage>
        <taxon>Eukaryota</taxon>
        <taxon>Fungi</taxon>
        <taxon>Dikarya</taxon>
        <taxon>Basidiomycota</taxon>
        <taxon>Agaricomycotina</taxon>
        <taxon>Tremellomycetes</taxon>
        <taxon>Tremellales</taxon>
        <taxon>Cryptococcaceae</taxon>
        <taxon>Kwoniella</taxon>
    </lineage>
</organism>
<accession>A0A1B9GHD8</accession>
<dbReference type="AlphaFoldDB" id="A0A1B9GHD8"/>
<reference evidence="3" key="2">
    <citation type="submission" date="2013-12" db="EMBL/GenBank/DDBJ databases">
        <title>Evolution of pathogenesis and genome organization in the Tremellales.</title>
        <authorList>
            <person name="Cuomo C."/>
            <person name="Litvintseva A."/>
            <person name="Heitman J."/>
            <person name="Chen Y."/>
            <person name="Sun S."/>
            <person name="Springer D."/>
            <person name="Dromer F."/>
            <person name="Young S."/>
            <person name="Zeng Q."/>
            <person name="Chapman S."/>
            <person name="Gujja S."/>
            <person name="Saif S."/>
            <person name="Birren B."/>
        </authorList>
    </citation>
    <scope>NUCLEOTIDE SEQUENCE [LARGE SCALE GENOMIC DNA]</scope>
    <source>
        <strain evidence="3">BCC8398</strain>
    </source>
</reference>
<evidence type="ECO:0000313" key="2">
    <source>
        <dbReference type="EMBL" id="OCF30450.1"/>
    </source>
</evidence>
<evidence type="ECO:0000256" key="1">
    <source>
        <dbReference type="SAM" id="MobiDB-lite"/>
    </source>
</evidence>
<feature type="region of interest" description="Disordered" evidence="1">
    <location>
        <begin position="1"/>
        <end position="124"/>
    </location>
</feature>
<reference evidence="2 3" key="1">
    <citation type="submission" date="2013-07" db="EMBL/GenBank/DDBJ databases">
        <title>The Genome Sequence of Cryptococcus heveanensis BCC8398.</title>
        <authorList>
            <consortium name="The Broad Institute Genome Sequencing Platform"/>
            <person name="Cuomo C."/>
            <person name="Litvintseva A."/>
            <person name="Chen Y."/>
            <person name="Heitman J."/>
            <person name="Sun S."/>
            <person name="Springer D."/>
            <person name="Dromer F."/>
            <person name="Young S.K."/>
            <person name="Zeng Q."/>
            <person name="Gargeya S."/>
            <person name="Fitzgerald M."/>
            <person name="Abouelleil A."/>
            <person name="Alvarado L."/>
            <person name="Berlin A.M."/>
            <person name="Chapman S.B."/>
            <person name="Dewar J."/>
            <person name="Goldberg J."/>
            <person name="Griggs A."/>
            <person name="Gujja S."/>
            <person name="Hansen M."/>
            <person name="Howarth C."/>
            <person name="Imamovic A."/>
            <person name="Larimer J."/>
            <person name="McCowan C."/>
            <person name="Murphy C."/>
            <person name="Pearson M."/>
            <person name="Priest M."/>
            <person name="Roberts A."/>
            <person name="Saif S."/>
            <person name="Shea T."/>
            <person name="Sykes S."/>
            <person name="Wortman J."/>
            <person name="Nusbaum C."/>
            <person name="Birren B."/>
        </authorList>
    </citation>
    <scope>NUCLEOTIDE SEQUENCE [LARGE SCALE GENOMIC DNA]</scope>
    <source>
        <strain evidence="2 3">BCC8398</strain>
    </source>
</reference>
<dbReference type="Proteomes" id="UP000092666">
    <property type="component" value="Unassembled WGS sequence"/>
</dbReference>
<feature type="compositionally biased region" description="Low complexity" evidence="1">
    <location>
        <begin position="95"/>
        <end position="104"/>
    </location>
</feature>
<feature type="compositionally biased region" description="Polar residues" evidence="1">
    <location>
        <begin position="52"/>
        <end position="62"/>
    </location>
</feature>
<name>A0A1B9GHD8_9TREE</name>
<protein>
    <submittedName>
        <fullName evidence="2">Uncharacterized protein</fullName>
    </submittedName>
</protein>
<sequence length="210" mass="22842">MEGDKTPYPVDPTRSNRQHPPQLPPPQLTASGNRRTYAAAVTGSPSRPPPKTGQQSSGTSADCLNKAPGLGSTVETAITIHSSPPEPLPSKHARTTPSSTPPRTSVKKERREASSGVEEDPDLVDMMINEAAEEEHSIQMGQMAWDEGDAERERTNIDRITSLQAQLLTAIDAVSDLASKRRTLVGLQRRIEREIEDIDEIFVLISSKGD</sequence>
<feature type="compositionally biased region" description="Polar residues" evidence="1">
    <location>
        <begin position="73"/>
        <end position="82"/>
    </location>
</feature>
<evidence type="ECO:0000313" key="3">
    <source>
        <dbReference type="Proteomes" id="UP000092666"/>
    </source>
</evidence>
<gene>
    <name evidence="2" type="ORF">I316_07886</name>
</gene>
<proteinExistence type="predicted"/>
<dbReference type="EMBL" id="KI669516">
    <property type="protein sequence ID" value="OCF30450.1"/>
    <property type="molecule type" value="Genomic_DNA"/>
</dbReference>